<dbReference type="AlphaFoldDB" id="A0AAD7BBV5"/>
<feature type="transmembrane region" description="Helical" evidence="1">
    <location>
        <begin position="52"/>
        <end position="77"/>
    </location>
</feature>
<keyword evidence="3" id="KW-1185">Reference proteome</keyword>
<accession>A0AAD7BBV5</accession>
<evidence type="ECO:0000313" key="3">
    <source>
        <dbReference type="Proteomes" id="UP001221142"/>
    </source>
</evidence>
<feature type="transmembrane region" description="Helical" evidence="1">
    <location>
        <begin position="89"/>
        <end position="111"/>
    </location>
</feature>
<keyword evidence="1" id="KW-0472">Membrane</keyword>
<evidence type="ECO:0000313" key="2">
    <source>
        <dbReference type="EMBL" id="KAJ7616425.1"/>
    </source>
</evidence>
<reference evidence="2" key="1">
    <citation type="submission" date="2023-03" db="EMBL/GenBank/DDBJ databases">
        <title>Massive genome expansion in bonnet fungi (Mycena s.s.) driven by repeated elements and novel gene families across ecological guilds.</title>
        <authorList>
            <consortium name="Lawrence Berkeley National Laboratory"/>
            <person name="Harder C.B."/>
            <person name="Miyauchi S."/>
            <person name="Viragh M."/>
            <person name="Kuo A."/>
            <person name="Thoen E."/>
            <person name="Andreopoulos B."/>
            <person name="Lu D."/>
            <person name="Skrede I."/>
            <person name="Drula E."/>
            <person name="Henrissat B."/>
            <person name="Morin E."/>
            <person name="Kohler A."/>
            <person name="Barry K."/>
            <person name="LaButti K."/>
            <person name="Morin E."/>
            <person name="Salamov A."/>
            <person name="Lipzen A."/>
            <person name="Mereny Z."/>
            <person name="Hegedus B."/>
            <person name="Baldrian P."/>
            <person name="Stursova M."/>
            <person name="Weitz H."/>
            <person name="Taylor A."/>
            <person name="Grigoriev I.V."/>
            <person name="Nagy L.G."/>
            <person name="Martin F."/>
            <person name="Kauserud H."/>
        </authorList>
    </citation>
    <scope>NUCLEOTIDE SEQUENCE</scope>
    <source>
        <strain evidence="2">9284</strain>
    </source>
</reference>
<comment type="caution">
    <text evidence="2">The sequence shown here is derived from an EMBL/GenBank/DDBJ whole genome shotgun (WGS) entry which is preliminary data.</text>
</comment>
<name>A0AAD7BBV5_9AGAR</name>
<dbReference type="EMBL" id="JARKIF010000022">
    <property type="protein sequence ID" value="KAJ7616425.1"/>
    <property type="molecule type" value="Genomic_DNA"/>
</dbReference>
<sequence>MSRVAKYASLAITLAGGLLHSYLTLQLAVTWRTLRALDAENELDAWKLDGLKVLWALLAVYLQAAAFISFVGFSGVVRNKPSQLRIYRDYSFADLAFSAFLTVILFAFALAPTFSRDATATFRIACEELARQPELAQLLLMLSPDETCERWLERAALGAAVGMAVLTCCPSTLPPCRRIALPVHVHGATRSVVGPTEHPFTAATAARACVGSRLCTRTLSSGESPVCCCGVLGACPGVWIGGWHVGDGIGVAGSQRRAEQARVALTGCPYP</sequence>
<evidence type="ECO:0000256" key="1">
    <source>
        <dbReference type="SAM" id="Phobius"/>
    </source>
</evidence>
<proteinExistence type="predicted"/>
<keyword evidence="1" id="KW-1133">Transmembrane helix</keyword>
<protein>
    <submittedName>
        <fullName evidence="2">Uncharacterized protein</fullName>
    </submittedName>
</protein>
<keyword evidence="1" id="KW-0812">Transmembrane</keyword>
<dbReference type="Proteomes" id="UP001221142">
    <property type="component" value="Unassembled WGS sequence"/>
</dbReference>
<gene>
    <name evidence="2" type="ORF">FB45DRAFT_872888</name>
</gene>
<organism evidence="2 3">
    <name type="scientific">Roridomyces roridus</name>
    <dbReference type="NCBI Taxonomy" id="1738132"/>
    <lineage>
        <taxon>Eukaryota</taxon>
        <taxon>Fungi</taxon>
        <taxon>Dikarya</taxon>
        <taxon>Basidiomycota</taxon>
        <taxon>Agaricomycotina</taxon>
        <taxon>Agaricomycetes</taxon>
        <taxon>Agaricomycetidae</taxon>
        <taxon>Agaricales</taxon>
        <taxon>Marasmiineae</taxon>
        <taxon>Mycenaceae</taxon>
        <taxon>Roridomyces</taxon>
    </lineage>
</organism>